<evidence type="ECO:0000256" key="3">
    <source>
        <dbReference type="ARBA" id="ARBA00023002"/>
    </source>
</evidence>
<dbReference type="PANTHER" id="PTHR10543:SF89">
    <property type="entry name" value="CAROTENOID 9,10(9',10')-CLEAVAGE DIOXYGENASE 1"/>
    <property type="match status" value="1"/>
</dbReference>
<name>K0TE74_THAOC</name>
<dbReference type="EMBL" id="AGNL01006851">
    <property type="protein sequence ID" value="EJK71741.1"/>
    <property type="molecule type" value="Genomic_DNA"/>
</dbReference>
<keyword evidence="4 5" id="KW-0408">Iron</keyword>
<dbReference type="InterPro" id="IPR004294">
    <property type="entry name" value="Carotenoid_Oase"/>
</dbReference>
<dbReference type="PANTHER" id="PTHR10543">
    <property type="entry name" value="BETA-CAROTENE DIOXYGENASE"/>
    <property type="match status" value="1"/>
</dbReference>
<dbReference type="Pfam" id="PF03055">
    <property type="entry name" value="RPE65"/>
    <property type="match status" value="1"/>
</dbReference>
<feature type="region of interest" description="Disordered" evidence="6">
    <location>
        <begin position="59"/>
        <end position="79"/>
    </location>
</feature>
<dbReference type="GO" id="GO:0016121">
    <property type="term" value="P:carotene catabolic process"/>
    <property type="evidence" value="ECO:0007669"/>
    <property type="project" value="TreeGrafter"/>
</dbReference>
<sequence length="708" mass="75968">MPNVLLRWLARTLRNANASANEDVGKPVSGKPVSLAAAARARSQPLAVKKRCQFRVADVAEPPTSRGSPRGHAASSSATTGDSLIATSLCFNIREFSTLEGKSRRTTPTIFGACNRMVVLSRKLALFTVLLLLSCVFSTHGFSATTAPGAKRQQQPVTTEDAEEIRARQSIGEEKARSGHDNFSMNALFVNVDERPEPVRCTVAPGSDRLPTDLPSGALLRIGPNGATTDEGFLDGDGMVHCVVIPLDREKDVTYSSTYLETKGRSLERRKGDGSRFGGTLGAAPRGLPMLGNLVKNGLTFGTADMQKDTCNTAMAISGDRLLALMEQSPPTEFRVSRTGKVETVESFTRLDGAVPPAPINGGSLGAHGRTDPGTGERVHVSYDSNDRPYVRVDTFDAGWRLKGSVGVDVPAPVMVHDSALTEGYVVILDFPLTIRPRRLLANSFPVEYEPQHGARIGLVPRSGGGETMWFDVESGVVLHAANAHEDGDGNVIVHGFKSVPRDDASYILEYTPAFLYEWVLDPSTGKTIDERCLNPDVLVEFPIVEDSVVGKKTDAVYGLVTTSIGGPLLQFSTPQSAVLLDAVIKFALEDGEVHSKGDVAGRYDLPVGWHMVSEPTVLSKTSGEGTLTSLLMLATLQVLLLATFVPPPEEEGIDHVGVAKDGISLRTELLVLDGDSLDGGPVAKVDLPSHVNYGLHSLFVDWERIKD</sequence>
<feature type="binding site" evidence="5">
    <location>
        <position position="480"/>
    </location>
    <ligand>
        <name>Fe cation</name>
        <dbReference type="ChEBI" id="CHEBI:24875"/>
        <note>catalytic</note>
    </ligand>
</feature>
<comment type="caution">
    <text evidence="7">The sequence shown here is derived from an EMBL/GenBank/DDBJ whole genome shotgun (WGS) entry which is preliminary data.</text>
</comment>
<feature type="binding site" evidence="5">
    <location>
        <position position="697"/>
    </location>
    <ligand>
        <name>Fe cation</name>
        <dbReference type="ChEBI" id="CHEBI:24875"/>
        <note>catalytic</note>
    </ligand>
</feature>
<keyword evidence="8" id="KW-1185">Reference proteome</keyword>
<evidence type="ECO:0000256" key="5">
    <source>
        <dbReference type="PIRSR" id="PIRSR604294-1"/>
    </source>
</evidence>
<comment type="cofactor">
    <cofactor evidence="5">
        <name>Fe(2+)</name>
        <dbReference type="ChEBI" id="CHEBI:29033"/>
    </cofactor>
    <text evidence="5">Binds 1 Fe(2+) ion per subunit.</text>
</comment>
<dbReference type="GO" id="GO:0010436">
    <property type="term" value="F:carotenoid dioxygenase activity"/>
    <property type="evidence" value="ECO:0007669"/>
    <property type="project" value="TreeGrafter"/>
</dbReference>
<feature type="binding site" evidence="5">
    <location>
        <position position="368"/>
    </location>
    <ligand>
        <name>Fe cation</name>
        <dbReference type="ChEBI" id="CHEBI:24875"/>
        <note>catalytic</note>
    </ligand>
</feature>
<dbReference type="OrthoDB" id="1069523at2759"/>
<evidence type="ECO:0000313" key="8">
    <source>
        <dbReference type="Proteomes" id="UP000266841"/>
    </source>
</evidence>
<evidence type="ECO:0000256" key="4">
    <source>
        <dbReference type="ARBA" id="ARBA00023004"/>
    </source>
</evidence>
<evidence type="ECO:0008006" key="9">
    <source>
        <dbReference type="Google" id="ProtNLM"/>
    </source>
</evidence>
<protein>
    <recommendedName>
        <fullName evidence="9">Carotenoid oxygenase</fullName>
    </recommendedName>
</protein>
<dbReference type="OMA" id="CFEEGHE"/>
<reference evidence="7 8" key="1">
    <citation type="journal article" date="2012" name="Genome Biol.">
        <title>Genome and low-iron response of an oceanic diatom adapted to chronic iron limitation.</title>
        <authorList>
            <person name="Lommer M."/>
            <person name="Specht M."/>
            <person name="Roy A.S."/>
            <person name="Kraemer L."/>
            <person name="Andreson R."/>
            <person name="Gutowska M.A."/>
            <person name="Wolf J."/>
            <person name="Bergner S.V."/>
            <person name="Schilhabel M.B."/>
            <person name="Klostermeier U.C."/>
            <person name="Beiko R.G."/>
            <person name="Rosenstiel P."/>
            <person name="Hippler M."/>
            <person name="Laroche J."/>
        </authorList>
    </citation>
    <scope>NUCLEOTIDE SEQUENCE [LARGE SCALE GENOMIC DNA]</scope>
    <source>
        <strain evidence="7 8">CCMP1005</strain>
    </source>
</reference>
<accession>K0TE74</accession>
<evidence type="ECO:0000256" key="2">
    <source>
        <dbReference type="ARBA" id="ARBA00022723"/>
    </source>
</evidence>
<dbReference type="Proteomes" id="UP000266841">
    <property type="component" value="Unassembled WGS sequence"/>
</dbReference>
<keyword evidence="3" id="KW-0560">Oxidoreductase</keyword>
<proteinExistence type="inferred from homology"/>
<gene>
    <name evidence="7" type="ORF">THAOC_06792</name>
</gene>
<organism evidence="7 8">
    <name type="scientific">Thalassiosira oceanica</name>
    <name type="common">Marine diatom</name>
    <dbReference type="NCBI Taxonomy" id="159749"/>
    <lineage>
        <taxon>Eukaryota</taxon>
        <taxon>Sar</taxon>
        <taxon>Stramenopiles</taxon>
        <taxon>Ochrophyta</taxon>
        <taxon>Bacillariophyta</taxon>
        <taxon>Coscinodiscophyceae</taxon>
        <taxon>Thalassiosirophycidae</taxon>
        <taxon>Thalassiosirales</taxon>
        <taxon>Thalassiosiraceae</taxon>
        <taxon>Thalassiosira</taxon>
    </lineage>
</organism>
<keyword evidence="2 5" id="KW-0479">Metal-binding</keyword>
<evidence type="ECO:0000313" key="7">
    <source>
        <dbReference type="EMBL" id="EJK71741.1"/>
    </source>
</evidence>
<dbReference type="AlphaFoldDB" id="K0TE74"/>
<evidence type="ECO:0000256" key="6">
    <source>
        <dbReference type="SAM" id="MobiDB-lite"/>
    </source>
</evidence>
<comment type="similarity">
    <text evidence="1">Belongs to the carotenoid oxygenase family.</text>
</comment>
<dbReference type="GO" id="GO:0046872">
    <property type="term" value="F:metal ion binding"/>
    <property type="evidence" value="ECO:0007669"/>
    <property type="project" value="UniProtKB-KW"/>
</dbReference>
<feature type="binding site" evidence="5">
    <location>
        <position position="417"/>
    </location>
    <ligand>
        <name>Fe cation</name>
        <dbReference type="ChEBI" id="CHEBI:24875"/>
        <note>catalytic</note>
    </ligand>
</feature>
<feature type="region of interest" description="Disordered" evidence="6">
    <location>
        <begin position="352"/>
        <end position="373"/>
    </location>
</feature>
<dbReference type="eggNOG" id="KOG1285">
    <property type="taxonomic scope" value="Eukaryota"/>
</dbReference>
<evidence type="ECO:0000256" key="1">
    <source>
        <dbReference type="ARBA" id="ARBA00006787"/>
    </source>
</evidence>